<keyword evidence="4" id="KW-1185">Reference proteome</keyword>
<dbReference type="Pfam" id="PF05860">
    <property type="entry name" value="TPS"/>
    <property type="match status" value="1"/>
</dbReference>
<dbReference type="NCBIfam" id="TIGR01901">
    <property type="entry name" value="adhes_NPXG"/>
    <property type="match status" value="1"/>
</dbReference>
<dbReference type="RefSeq" id="WP_323194399.1">
    <property type="nucleotide sequence ID" value="NZ_JAYGHG010000002.1"/>
</dbReference>
<reference evidence="3 4" key="1">
    <citation type="submission" date="2023-12" db="EMBL/GenBank/DDBJ databases">
        <title>Baltic Sea Cyanobacteria.</title>
        <authorList>
            <person name="Delbaje E."/>
            <person name="Fewer D.P."/>
            <person name="Shishido T.K."/>
        </authorList>
    </citation>
    <scope>NUCLEOTIDE SEQUENCE [LARGE SCALE GENOMIC DNA]</scope>
    <source>
        <strain evidence="3 4">UHCC-0300</strain>
    </source>
</reference>
<evidence type="ECO:0000256" key="1">
    <source>
        <dbReference type="SAM" id="SignalP"/>
    </source>
</evidence>
<protein>
    <submittedName>
        <fullName evidence="3">S-layer family protein</fullName>
    </submittedName>
</protein>
<dbReference type="InterPro" id="IPR011050">
    <property type="entry name" value="Pectin_lyase_fold/virulence"/>
</dbReference>
<feature type="signal peptide" evidence="1">
    <location>
        <begin position="1"/>
        <end position="25"/>
    </location>
</feature>
<evidence type="ECO:0000313" key="3">
    <source>
        <dbReference type="EMBL" id="MEA5580049.1"/>
    </source>
</evidence>
<dbReference type="EMBL" id="JAYGHG010000002">
    <property type="protein sequence ID" value="MEA5580049.1"/>
    <property type="molecule type" value="Genomic_DNA"/>
</dbReference>
<accession>A0ABU5U949</accession>
<name>A0ABU5U949_9CYAN</name>
<feature type="domain" description="Filamentous haemagglutinin FhaB/tRNA nuclease CdiA-like TPS" evidence="2">
    <location>
        <begin position="28"/>
        <end position="144"/>
    </location>
</feature>
<dbReference type="SUPFAM" id="SSF51126">
    <property type="entry name" value="Pectin lyase-like"/>
    <property type="match status" value="2"/>
</dbReference>
<dbReference type="Proteomes" id="UP001302120">
    <property type="component" value="Unassembled WGS sequence"/>
</dbReference>
<feature type="chain" id="PRO_5045254322" evidence="1">
    <location>
        <begin position="26"/>
        <end position="825"/>
    </location>
</feature>
<dbReference type="Gene3D" id="2.160.20.10">
    <property type="entry name" value="Single-stranded right-handed beta-helix, Pectin lyase-like"/>
    <property type="match status" value="2"/>
</dbReference>
<dbReference type="InterPro" id="IPR008638">
    <property type="entry name" value="FhaB/CdiA-like_TPS"/>
</dbReference>
<gene>
    <name evidence="3" type="ORF">VB620_01690</name>
</gene>
<proteinExistence type="predicted"/>
<evidence type="ECO:0000313" key="4">
    <source>
        <dbReference type="Proteomes" id="UP001302120"/>
    </source>
</evidence>
<dbReference type="SMART" id="SM00912">
    <property type="entry name" value="Haemagg_act"/>
    <property type="match status" value="1"/>
</dbReference>
<evidence type="ECO:0000259" key="2">
    <source>
        <dbReference type="SMART" id="SM00912"/>
    </source>
</evidence>
<sequence length="825" mass="84506">MKLTFVCLGLISGILTGGIIFPANAQVTSDGTTNTIVNPNGNNFNILNGIEKGNNLFHSFSNFSLPTGSSATFNLINTPNIITIFSRVTGGNISNIDGLIQTLNGNNPASLFLMNPNGIVFGENASLNIGGSFVGTTANSIKFADGAEFSAVNASGTPLLTMSVPIGLQMGQNSGDIQVQGSGHQLTGGAFTPVIRDNTQSTLEVNSGKAIALVGQNVTLSGGVLTAENGRIELGAVKAGTVNINDASSNLQLDYDANIENFGDIQLLNQSLVDASGLTSRGIQLQGQNISLKDGSVALIQTTESQAPSSIRVRATGYLDLSGDVRTAPDVGIVTGVISSRLITESLGLGKGADIDVSAGDLLLNDGGIVLARNYGFDSGGNINVNISRDIQINRVSPLNLIATSGIATPTFGSGPSGNINITASNLTITDGGLIISNNFGKGDTGNVNVNVSRTIEVKGIYPITLAPANISSSVFGQGNSGYLNINTSRLIVNNSGSVSAATLNSGAGGNLTINASESIEFSNGSISAAAPILPITLRQAFGLPDRPSGNAGNATINTPTLQIDNGSLVTVNNEGLGNGGILTINANSLRLNNQGKLIANTASGEGGNINLNLQSDLILRNNSLISTEALGTGNGGNITINSPIIAGLENSDIIANAVQGNGGNIQIATEGIFGLQFRNELTSENDITASSEFGVSGTVQINNIGIDPNSGLIELPANLVDSSQKIAAGCAETSGSSFIATGRGGIPQNPNQDVRSDRTWSDVRNISAFQHKTSPVTAKISETPAPLVQATSWRLNAQGKIELVADESIAPTPQLLTCATVTKN</sequence>
<dbReference type="InterPro" id="IPR012334">
    <property type="entry name" value="Pectin_lyas_fold"/>
</dbReference>
<comment type="caution">
    <text evidence="3">The sequence shown here is derived from an EMBL/GenBank/DDBJ whole genome shotgun (WGS) entry which is preliminary data.</text>
</comment>
<organism evidence="3 4">
    <name type="scientific">Nodularia harveyana UHCC-0300</name>
    <dbReference type="NCBI Taxonomy" id="2974287"/>
    <lineage>
        <taxon>Bacteria</taxon>
        <taxon>Bacillati</taxon>
        <taxon>Cyanobacteriota</taxon>
        <taxon>Cyanophyceae</taxon>
        <taxon>Nostocales</taxon>
        <taxon>Nodulariaceae</taxon>
        <taxon>Nodularia</taxon>
    </lineage>
</organism>
<keyword evidence="1" id="KW-0732">Signal</keyword>